<feature type="region of interest" description="Disordered" evidence="1">
    <location>
        <begin position="386"/>
        <end position="477"/>
    </location>
</feature>
<protein>
    <submittedName>
        <fullName evidence="2">Uncharacterized protein</fullName>
    </submittedName>
</protein>
<feature type="compositionally biased region" description="Low complexity" evidence="1">
    <location>
        <begin position="83"/>
        <end position="114"/>
    </location>
</feature>
<dbReference type="AlphaFoldDB" id="A0A9Q5I167"/>
<feature type="compositionally biased region" description="Low complexity" evidence="1">
    <location>
        <begin position="307"/>
        <end position="320"/>
    </location>
</feature>
<reference evidence="2" key="1">
    <citation type="submission" date="2016-06" db="EMBL/GenBank/DDBJ databases">
        <title>Draft Genome sequence of the fungus Inonotus baumii.</title>
        <authorList>
            <person name="Zhu H."/>
            <person name="Lin W."/>
        </authorList>
    </citation>
    <scope>NUCLEOTIDE SEQUENCE</scope>
    <source>
        <strain evidence="2">821</strain>
    </source>
</reference>
<proteinExistence type="predicted"/>
<feature type="region of interest" description="Disordered" evidence="1">
    <location>
        <begin position="285"/>
        <end position="329"/>
    </location>
</feature>
<keyword evidence="3" id="KW-1185">Reference proteome</keyword>
<feature type="compositionally biased region" description="Acidic residues" evidence="1">
    <location>
        <begin position="437"/>
        <end position="458"/>
    </location>
</feature>
<dbReference type="EMBL" id="LNZH02000153">
    <property type="protein sequence ID" value="OCB89585.1"/>
    <property type="molecule type" value="Genomic_DNA"/>
</dbReference>
<evidence type="ECO:0000313" key="3">
    <source>
        <dbReference type="Proteomes" id="UP000757232"/>
    </source>
</evidence>
<evidence type="ECO:0000313" key="2">
    <source>
        <dbReference type="EMBL" id="OCB89585.1"/>
    </source>
</evidence>
<evidence type="ECO:0000256" key="1">
    <source>
        <dbReference type="SAM" id="MobiDB-lite"/>
    </source>
</evidence>
<accession>A0A9Q5I167</accession>
<feature type="compositionally biased region" description="Basic and acidic residues" evidence="1">
    <location>
        <begin position="1"/>
        <end position="17"/>
    </location>
</feature>
<feature type="compositionally biased region" description="Low complexity" evidence="1">
    <location>
        <begin position="48"/>
        <end position="62"/>
    </location>
</feature>
<gene>
    <name evidence="2" type="ORF">A7U60_g3278</name>
</gene>
<feature type="region of interest" description="Disordered" evidence="1">
    <location>
        <begin position="79"/>
        <end position="149"/>
    </location>
</feature>
<feature type="region of interest" description="Disordered" evidence="1">
    <location>
        <begin position="1"/>
        <end position="63"/>
    </location>
</feature>
<comment type="caution">
    <text evidence="2">The sequence shown here is derived from an EMBL/GenBank/DDBJ whole genome shotgun (WGS) entry which is preliminary data.</text>
</comment>
<sequence>MSPKFAQDKAERERTRDPNVPIQPHVLTAAELPYRINAMPPPRSMQFSKASSSTVSSPAPASNYSIPYRQRLVAAALAAPTDDQQSSNDSSSAPSSNALSSGVATSSVTSSSSHDTSKGKGKAIVADTAPVPPAPRNSPITPSSPATVAGAAHLDPNASYFERLMDSNASRMPPPGLSYFEMRRALWCITPPIPPEPSSPSPSRIKLEALLSQSGAVESEEVWRAGLKNVWKGLVGGNQLRKRLPLHIVVSFRFLVYWFYNSLKILQAGWLRDGTWPEGMVAPTWDQPISVSPPSTAPPDDPSQAHAQGQFQARLQAQQQRRAHEQEAYAAALHARASAEQAQGAAQMMHMQAYAMMGMQGGIPPGYSPSSGDAPEEGYYAMPYAYAEATPPPGGEGGSEGQMERIQSPEQIQDERMRDVEREEGPPPTPLRTGQEVESEMDTEDEVEEDDYDVVNMDDDSRTRGVVGTGDGRHEGG</sequence>
<organism evidence="2 3">
    <name type="scientific">Sanghuangporus baumii</name>
    <name type="common">Phellinus baumii</name>
    <dbReference type="NCBI Taxonomy" id="108892"/>
    <lineage>
        <taxon>Eukaryota</taxon>
        <taxon>Fungi</taxon>
        <taxon>Dikarya</taxon>
        <taxon>Basidiomycota</taxon>
        <taxon>Agaricomycotina</taxon>
        <taxon>Agaricomycetes</taxon>
        <taxon>Hymenochaetales</taxon>
        <taxon>Hymenochaetaceae</taxon>
        <taxon>Sanghuangporus</taxon>
    </lineage>
</organism>
<dbReference type="OrthoDB" id="3366194at2759"/>
<name>A0A9Q5I167_SANBA</name>
<dbReference type="Proteomes" id="UP000757232">
    <property type="component" value="Unassembled WGS sequence"/>
</dbReference>
<feature type="compositionally biased region" description="Basic and acidic residues" evidence="1">
    <location>
        <begin position="413"/>
        <end position="425"/>
    </location>
</feature>